<proteinExistence type="predicted"/>
<accession>H8ZET7</accession>
<gene>
    <name evidence="2" type="ORF">NERG_02108</name>
</gene>
<evidence type="ECO:0000256" key="1">
    <source>
        <dbReference type="SAM" id="Phobius"/>
    </source>
</evidence>
<protein>
    <submittedName>
        <fullName evidence="2">Uncharacterized protein</fullName>
    </submittedName>
</protein>
<dbReference type="HOGENOM" id="CLU_1286031_0_0_1"/>
<feature type="transmembrane region" description="Helical" evidence="1">
    <location>
        <begin position="21"/>
        <end position="47"/>
    </location>
</feature>
<reference evidence="2" key="1">
    <citation type="submission" date="2011-03" db="EMBL/GenBank/DDBJ databases">
        <title>The Genome Sequence of Nematocida sp1 strain ERTm2.</title>
        <authorList>
            <consortium name="The Broad Institute Genome Sequencing Platform"/>
            <consortium name="The Broad Institute Genome Sequencing Center for Infectious Disease"/>
            <person name="Cuomo C."/>
            <person name="Troemel E."/>
            <person name="Young S.K."/>
            <person name="Zeng Q."/>
            <person name="Gargeya S."/>
            <person name="Fitzgerald M."/>
            <person name="Haas B."/>
            <person name="Abouelleil A."/>
            <person name="Alvarado L."/>
            <person name="Arachchi H.M."/>
            <person name="Berlin A."/>
            <person name="Brown A."/>
            <person name="Chapman S.B."/>
            <person name="Chen Z."/>
            <person name="Dunbar C."/>
            <person name="Freedman E."/>
            <person name="Gearin G."/>
            <person name="Gellesch M."/>
            <person name="Goldberg J."/>
            <person name="Griggs A."/>
            <person name="Gujja S."/>
            <person name="Heilman E.R."/>
            <person name="Heiman D."/>
            <person name="Howarth C."/>
            <person name="Larson L."/>
            <person name="Lui A."/>
            <person name="MacDonald P.J.P."/>
            <person name="Mehta T."/>
            <person name="Montmayeur A."/>
            <person name="Murphy C."/>
            <person name="Neiman D."/>
            <person name="Pearson M."/>
            <person name="Priest M."/>
            <person name="Roberts A."/>
            <person name="Saif S."/>
            <person name="Shea T."/>
            <person name="Shenoy N."/>
            <person name="Sisk P."/>
            <person name="Stolte C."/>
            <person name="Sykes S."/>
            <person name="White J."/>
            <person name="Yandava C."/>
            <person name="Wortman J."/>
            <person name="Nusbaum C."/>
            <person name="Birren B."/>
        </authorList>
    </citation>
    <scope>NUCLEOTIDE SEQUENCE</scope>
    <source>
        <strain evidence="2">ERTm2</strain>
    </source>
</reference>
<feature type="non-terminal residue" evidence="2">
    <location>
        <position position="215"/>
    </location>
</feature>
<keyword evidence="1" id="KW-0812">Transmembrane</keyword>
<name>H8ZET7_NEMA1</name>
<evidence type="ECO:0000313" key="2">
    <source>
        <dbReference type="EMBL" id="EHY65052.1"/>
    </source>
</evidence>
<dbReference type="EMBL" id="JH604637">
    <property type="protein sequence ID" value="EHY65052.1"/>
    <property type="molecule type" value="Genomic_DNA"/>
</dbReference>
<dbReference type="AlphaFoldDB" id="H8ZET7"/>
<keyword evidence="1" id="KW-1133">Transmembrane helix</keyword>
<keyword evidence="1" id="KW-0472">Membrane</keyword>
<sequence length="215" mass="24844">MIIRCKVYKKKKIKKRMVDKFVDNIVSPLFALIGMSFLFGIVGLYLFQDKKPLIEKHAHYNIPTDVKPDIIENISDEKDERTCHIPEEKIINLLTGSNDPTSAAVKAFIEVESEAVCSDLRNNKIGEIYKEIKSDIPGIVKTCDFCSTRNYPIVKCKNTEYNDQLYEIEDLNLKKDSCLNEIIDEEKILIEGKIVLEYANMRKYGSKELYIMYLS</sequence>
<dbReference type="Proteomes" id="UP000005622">
    <property type="component" value="Unassembled WGS sequence"/>
</dbReference>
<organism evidence="2">
    <name type="scientific">Nematocida ausubeli (strain ATCC PRA-371 / ERTm2)</name>
    <name type="common">Nematode killer fungus</name>
    <dbReference type="NCBI Taxonomy" id="1913371"/>
    <lineage>
        <taxon>Eukaryota</taxon>
        <taxon>Fungi</taxon>
        <taxon>Fungi incertae sedis</taxon>
        <taxon>Microsporidia</taxon>
        <taxon>Nematocida</taxon>
    </lineage>
</organism>